<dbReference type="InterPro" id="IPR003593">
    <property type="entry name" value="AAA+_ATPase"/>
</dbReference>
<gene>
    <name evidence="7" type="ORF">DFP85_12038</name>
</gene>
<dbReference type="PANTHER" id="PTHR43820:SF5">
    <property type="entry name" value="HIGH-AFFINITY BRANCHED-CHAIN AMINO ACID TRANSPORT ATP-BINDING PROTEIN"/>
    <property type="match status" value="1"/>
</dbReference>
<protein>
    <submittedName>
        <fullName evidence="7">Amino acid/amide ABC transporter ATP-binding protein 2 (HAAT family)</fullName>
    </submittedName>
</protein>
<keyword evidence="3" id="KW-0547">Nucleotide-binding</keyword>
<dbReference type="InterPro" id="IPR027417">
    <property type="entry name" value="P-loop_NTPase"/>
</dbReference>
<evidence type="ECO:0000313" key="8">
    <source>
        <dbReference type="Proteomes" id="UP000295212"/>
    </source>
</evidence>
<dbReference type="InterPro" id="IPR017780">
    <property type="entry name" value="ABC_transptr_urea_ATP-bd_UrtE"/>
</dbReference>
<comment type="similarity">
    <text evidence="1">Belongs to the ABC transporter superfamily.</text>
</comment>
<dbReference type="EMBL" id="SNZJ01000020">
    <property type="protein sequence ID" value="TDR50987.1"/>
    <property type="molecule type" value="Genomic_DNA"/>
</dbReference>
<dbReference type="InterPro" id="IPR003439">
    <property type="entry name" value="ABC_transporter-like_ATP-bd"/>
</dbReference>
<feature type="domain" description="ABC transporter" evidence="6">
    <location>
        <begin position="2"/>
        <end position="232"/>
    </location>
</feature>
<dbReference type="Pfam" id="PF00005">
    <property type="entry name" value="ABC_tran"/>
    <property type="match status" value="1"/>
</dbReference>
<organism evidence="7 8">
    <name type="scientific">Halomonas ventosae</name>
    <dbReference type="NCBI Taxonomy" id="229007"/>
    <lineage>
        <taxon>Bacteria</taxon>
        <taxon>Pseudomonadati</taxon>
        <taxon>Pseudomonadota</taxon>
        <taxon>Gammaproteobacteria</taxon>
        <taxon>Oceanospirillales</taxon>
        <taxon>Halomonadaceae</taxon>
        <taxon>Halomonas</taxon>
    </lineage>
</organism>
<sequence length="232" mass="25809">MLTIDRLNQFYGESHTLWDLDLEVPAAECTCVMGRNGVGKTTLMKAIMGEVALASGSIRYDDGIELTKRPVEARSRLGIGYVPQGRQIFPLLTVEENLRTGLAARVDGLKRIPSRVYELFPVLEEMKHRRGGDLSGGQQQQLAIGRALVLEPRLLILDEPGEGIQPNIVAQIGAVIRRLIQEDGLSVLLVEQKLPFARKYADRFVIMDRGRPMARGKIDELSDALIKEHLTV</sequence>
<dbReference type="AlphaFoldDB" id="A0A4R6ZFJ9"/>
<evidence type="ECO:0000256" key="1">
    <source>
        <dbReference type="ARBA" id="ARBA00005417"/>
    </source>
</evidence>
<dbReference type="Gene3D" id="3.40.50.300">
    <property type="entry name" value="P-loop containing nucleotide triphosphate hydrolases"/>
    <property type="match status" value="1"/>
</dbReference>
<dbReference type="CDD" id="cd03224">
    <property type="entry name" value="ABC_TM1139_LivF_branched"/>
    <property type="match status" value="1"/>
</dbReference>
<proteinExistence type="inferred from homology"/>
<keyword evidence="4 7" id="KW-0067">ATP-binding</keyword>
<reference evidence="7 8" key="1">
    <citation type="submission" date="2019-03" db="EMBL/GenBank/DDBJ databases">
        <title>Genomic Encyclopedia of Type Strains, Phase III (KMG-III): the genomes of soil and plant-associated and newly described type strains.</title>
        <authorList>
            <person name="Whitman W."/>
        </authorList>
    </citation>
    <scope>NUCLEOTIDE SEQUENCE [LARGE SCALE GENOMIC DNA]</scope>
    <source>
        <strain evidence="7 8">CECT 5797</strain>
    </source>
</reference>
<dbReference type="RefSeq" id="WP_133637318.1">
    <property type="nucleotide sequence ID" value="NZ_SNZJ01000020.1"/>
</dbReference>
<dbReference type="GO" id="GO:0016887">
    <property type="term" value="F:ATP hydrolysis activity"/>
    <property type="evidence" value="ECO:0007669"/>
    <property type="project" value="InterPro"/>
</dbReference>
<evidence type="ECO:0000256" key="2">
    <source>
        <dbReference type="ARBA" id="ARBA00022448"/>
    </source>
</evidence>
<dbReference type="GO" id="GO:0015658">
    <property type="term" value="F:branched-chain amino acid transmembrane transporter activity"/>
    <property type="evidence" value="ECO:0007669"/>
    <property type="project" value="TreeGrafter"/>
</dbReference>
<keyword evidence="5" id="KW-0029">Amino-acid transport</keyword>
<dbReference type="InterPro" id="IPR052156">
    <property type="entry name" value="BCAA_Transport_ATP-bd_LivF"/>
</dbReference>
<name>A0A4R6ZFJ9_9GAMM</name>
<evidence type="ECO:0000256" key="5">
    <source>
        <dbReference type="ARBA" id="ARBA00022970"/>
    </source>
</evidence>
<dbReference type="PROSITE" id="PS50893">
    <property type="entry name" value="ABC_TRANSPORTER_2"/>
    <property type="match status" value="1"/>
</dbReference>
<evidence type="ECO:0000313" key="7">
    <source>
        <dbReference type="EMBL" id="TDR50987.1"/>
    </source>
</evidence>
<dbReference type="PANTHER" id="PTHR43820">
    <property type="entry name" value="HIGH-AFFINITY BRANCHED-CHAIN AMINO ACID TRANSPORT ATP-BINDING PROTEIN LIVF"/>
    <property type="match status" value="1"/>
</dbReference>
<evidence type="ECO:0000256" key="4">
    <source>
        <dbReference type="ARBA" id="ARBA00022840"/>
    </source>
</evidence>
<dbReference type="GO" id="GO:0015807">
    <property type="term" value="P:L-amino acid transport"/>
    <property type="evidence" value="ECO:0007669"/>
    <property type="project" value="TreeGrafter"/>
</dbReference>
<dbReference type="NCBIfam" id="TIGR03410">
    <property type="entry name" value="urea_trans_UrtE"/>
    <property type="match status" value="1"/>
</dbReference>
<dbReference type="SUPFAM" id="SSF52540">
    <property type="entry name" value="P-loop containing nucleoside triphosphate hydrolases"/>
    <property type="match status" value="1"/>
</dbReference>
<accession>A0A4R6ZFJ9</accession>
<comment type="caution">
    <text evidence="7">The sequence shown here is derived from an EMBL/GenBank/DDBJ whole genome shotgun (WGS) entry which is preliminary data.</text>
</comment>
<dbReference type="SMART" id="SM00382">
    <property type="entry name" value="AAA"/>
    <property type="match status" value="1"/>
</dbReference>
<dbReference type="GO" id="GO:0005524">
    <property type="term" value="F:ATP binding"/>
    <property type="evidence" value="ECO:0007669"/>
    <property type="project" value="UniProtKB-KW"/>
</dbReference>
<keyword evidence="2" id="KW-0813">Transport</keyword>
<dbReference type="OrthoDB" id="9776369at2"/>
<evidence type="ECO:0000256" key="3">
    <source>
        <dbReference type="ARBA" id="ARBA00022741"/>
    </source>
</evidence>
<evidence type="ECO:0000259" key="6">
    <source>
        <dbReference type="PROSITE" id="PS50893"/>
    </source>
</evidence>
<dbReference type="Proteomes" id="UP000295212">
    <property type="component" value="Unassembled WGS sequence"/>
</dbReference>